<evidence type="ECO:0000313" key="2">
    <source>
        <dbReference type="Proteomes" id="UP000186551"/>
    </source>
</evidence>
<name>A0A1Q5PCL2_9BACT</name>
<dbReference type="STRING" id="1797110.A3841_16640"/>
<protein>
    <submittedName>
        <fullName evidence="1">Uncharacterized protein</fullName>
    </submittedName>
</protein>
<proteinExistence type="predicted"/>
<reference evidence="1 2" key="1">
    <citation type="submission" date="2016-03" db="EMBL/GenBank/DDBJ databases">
        <title>Genome sequence of Pontibacter sp. nov., of the family cytophagaceae, isolated from marine sediment of the Yellow Sea, China.</title>
        <authorList>
            <person name="Zhang G."/>
            <person name="Zhang R."/>
        </authorList>
    </citation>
    <scope>NUCLEOTIDE SEQUENCE [LARGE SCALE GENOMIC DNA]</scope>
    <source>
        <strain evidence="1 2">S10-8</strain>
    </source>
</reference>
<sequence>MALRINFADYKSSPLSCPACGWKGEGKDTCQNAGGTVMDLECPNCFKMLAIISFPTYQETLNRGSEADRQAALREINFREKFRRMSLKNPDELPDIEGSTISFTFRSVSIKGEDYSIIEHQEQEIWREPMVWEGYGRFLEIGRILKARYGARMVDLVPDETAETFLYGDWLQASDLITAFRQQLRV</sequence>
<accession>A0A1Q5PCL2</accession>
<organism evidence="1 2">
    <name type="scientific">Pontibacter flavimaris</name>
    <dbReference type="NCBI Taxonomy" id="1797110"/>
    <lineage>
        <taxon>Bacteria</taxon>
        <taxon>Pseudomonadati</taxon>
        <taxon>Bacteroidota</taxon>
        <taxon>Cytophagia</taxon>
        <taxon>Cytophagales</taxon>
        <taxon>Hymenobacteraceae</taxon>
        <taxon>Pontibacter</taxon>
    </lineage>
</organism>
<dbReference type="EMBL" id="LVWA01000005">
    <property type="protein sequence ID" value="OKL39989.1"/>
    <property type="molecule type" value="Genomic_DNA"/>
</dbReference>
<dbReference type="Proteomes" id="UP000186551">
    <property type="component" value="Unassembled WGS sequence"/>
</dbReference>
<dbReference type="OrthoDB" id="1496190at2"/>
<keyword evidence="2" id="KW-1185">Reference proteome</keyword>
<evidence type="ECO:0000313" key="1">
    <source>
        <dbReference type="EMBL" id="OKL39989.1"/>
    </source>
</evidence>
<dbReference type="AlphaFoldDB" id="A0A1Q5PCL2"/>
<dbReference type="RefSeq" id="WP_073852097.1">
    <property type="nucleotide sequence ID" value="NZ_LVWA01000005.1"/>
</dbReference>
<gene>
    <name evidence="1" type="ORF">A3841_16640</name>
</gene>
<comment type="caution">
    <text evidence="1">The sequence shown here is derived from an EMBL/GenBank/DDBJ whole genome shotgun (WGS) entry which is preliminary data.</text>
</comment>